<dbReference type="Proteomes" id="UP001310890">
    <property type="component" value="Unassembled WGS sequence"/>
</dbReference>
<reference evidence="1" key="1">
    <citation type="submission" date="2023-08" db="EMBL/GenBank/DDBJ databases">
        <title>Black Yeasts Isolated from many extreme environments.</title>
        <authorList>
            <person name="Coleine C."/>
            <person name="Stajich J.E."/>
            <person name="Selbmann L."/>
        </authorList>
    </citation>
    <scope>NUCLEOTIDE SEQUENCE</scope>
    <source>
        <strain evidence="1">CCFEE 5401</strain>
    </source>
</reference>
<evidence type="ECO:0008006" key="3">
    <source>
        <dbReference type="Google" id="ProtNLM"/>
    </source>
</evidence>
<dbReference type="AlphaFoldDB" id="A0AAN7YIY6"/>
<accession>A0AAN7YIY6</accession>
<proteinExistence type="predicted"/>
<evidence type="ECO:0000313" key="2">
    <source>
        <dbReference type="Proteomes" id="UP001310890"/>
    </source>
</evidence>
<gene>
    <name evidence="1" type="ORF">LTR62_007437</name>
</gene>
<sequence length="94" mass="10747">MSTPFTLDEDKILLLTCLRRRIVDKYEYVLLARKLGNGRTPNEVKLRFDELHRQAATRLMALGLAVPDWGYAGEDFSEYEVKECGGEGRGPETR</sequence>
<evidence type="ECO:0000313" key="1">
    <source>
        <dbReference type="EMBL" id="KAK5116763.1"/>
    </source>
</evidence>
<dbReference type="Gene3D" id="1.10.10.60">
    <property type="entry name" value="Homeodomain-like"/>
    <property type="match status" value="1"/>
</dbReference>
<organism evidence="1 2">
    <name type="scientific">Meristemomyces frigidus</name>
    <dbReference type="NCBI Taxonomy" id="1508187"/>
    <lineage>
        <taxon>Eukaryota</taxon>
        <taxon>Fungi</taxon>
        <taxon>Dikarya</taxon>
        <taxon>Ascomycota</taxon>
        <taxon>Pezizomycotina</taxon>
        <taxon>Dothideomycetes</taxon>
        <taxon>Dothideomycetidae</taxon>
        <taxon>Mycosphaerellales</taxon>
        <taxon>Teratosphaeriaceae</taxon>
        <taxon>Meristemomyces</taxon>
    </lineage>
</organism>
<comment type="caution">
    <text evidence="1">The sequence shown here is derived from an EMBL/GenBank/DDBJ whole genome shotgun (WGS) entry which is preliminary data.</text>
</comment>
<dbReference type="EMBL" id="JAVRRL010000007">
    <property type="protein sequence ID" value="KAK5116763.1"/>
    <property type="molecule type" value="Genomic_DNA"/>
</dbReference>
<protein>
    <recommendedName>
        <fullName evidence="3">Myb-like domain-containing protein</fullName>
    </recommendedName>
</protein>
<name>A0AAN7YIY6_9PEZI</name>